<evidence type="ECO:0000256" key="1">
    <source>
        <dbReference type="SAM" id="Coils"/>
    </source>
</evidence>
<organism evidence="3 4">
    <name type="scientific">Amphritea balenae</name>
    <dbReference type="NCBI Taxonomy" id="452629"/>
    <lineage>
        <taxon>Bacteria</taxon>
        <taxon>Pseudomonadati</taxon>
        <taxon>Pseudomonadota</taxon>
        <taxon>Gammaproteobacteria</taxon>
        <taxon>Oceanospirillales</taxon>
        <taxon>Oceanospirillaceae</taxon>
        <taxon>Amphritea</taxon>
    </lineage>
</organism>
<accession>A0A3P1SIN5</accession>
<evidence type="ECO:0000259" key="2">
    <source>
        <dbReference type="Pfam" id="PF01814"/>
    </source>
</evidence>
<dbReference type="OrthoDB" id="8527165at2"/>
<feature type="coiled-coil region" evidence="1">
    <location>
        <begin position="82"/>
        <end position="109"/>
    </location>
</feature>
<reference evidence="3 4" key="1">
    <citation type="submission" date="2018-11" db="EMBL/GenBank/DDBJ databases">
        <title>The draft genome sequence of Amphritea balenae JAMM 1525T.</title>
        <authorList>
            <person name="Fang Z."/>
            <person name="Zhang Y."/>
            <person name="Han X."/>
        </authorList>
    </citation>
    <scope>NUCLEOTIDE SEQUENCE [LARGE SCALE GENOMIC DNA]</scope>
    <source>
        <strain evidence="3 4">JAMM 1525</strain>
    </source>
</reference>
<dbReference type="InterPro" id="IPR012312">
    <property type="entry name" value="Hemerythrin-like"/>
</dbReference>
<dbReference type="AlphaFoldDB" id="A0A3P1SIN5"/>
<dbReference type="RefSeq" id="WP_124928042.1">
    <property type="nucleotide sequence ID" value="NZ_RQXV01000018.1"/>
</dbReference>
<sequence length="177" mass="20140">MMTTEDSPIDDYSQCHINIIKNFEALKEFGKKQITDPVSAEDSAAADKFVRFFKDVVLTHHHEEEQELFHVVIDCASPGNELTQAKAMVQRLTKEHRSLEKQWKNIEGDMKKLAKGKAASLDQNATQKLAEHYLLHANYEEDEFLPLSSEILKDTGMASLGLTLHMKHDSIKVPTYI</sequence>
<comment type="caution">
    <text evidence="3">The sequence shown here is derived from an EMBL/GenBank/DDBJ whole genome shotgun (WGS) entry which is preliminary data.</text>
</comment>
<keyword evidence="4" id="KW-1185">Reference proteome</keyword>
<dbReference type="EMBL" id="RQXV01000018">
    <property type="protein sequence ID" value="RRC96739.1"/>
    <property type="molecule type" value="Genomic_DNA"/>
</dbReference>
<proteinExistence type="predicted"/>
<keyword evidence="1" id="KW-0175">Coiled coil</keyword>
<evidence type="ECO:0000313" key="4">
    <source>
        <dbReference type="Proteomes" id="UP000267535"/>
    </source>
</evidence>
<dbReference type="Proteomes" id="UP000267535">
    <property type="component" value="Unassembled WGS sequence"/>
</dbReference>
<evidence type="ECO:0000313" key="3">
    <source>
        <dbReference type="EMBL" id="RRC96739.1"/>
    </source>
</evidence>
<dbReference type="Gene3D" id="1.20.120.520">
    <property type="entry name" value="nmb1532 protein domain like"/>
    <property type="match status" value="1"/>
</dbReference>
<name>A0A3P1SIN5_9GAMM</name>
<dbReference type="Pfam" id="PF01814">
    <property type="entry name" value="Hemerythrin"/>
    <property type="match status" value="1"/>
</dbReference>
<feature type="domain" description="Hemerythrin-like" evidence="2">
    <location>
        <begin position="8"/>
        <end position="147"/>
    </location>
</feature>
<protein>
    <submittedName>
        <fullName evidence="3">Hemerythrin domain-containing protein</fullName>
    </submittedName>
</protein>
<gene>
    <name evidence="3" type="ORF">EHS89_20500</name>
</gene>